<keyword evidence="5" id="KW-1133">Transmembrane helix</keyword>
<feature type="domain" description="Histidine kinase" evidence="6">
    <location>
        <begin position="119"/>
        <end position="316"/>
    </location>
</feature>
<keyword evidence="5" id="KW-0812">Transmembrane</keyword>
<feature type="region of interest" description="Disordered" evidence="4">
    <location>
        <begin position="321"/>
        <end position="355"/>
    </location>
</feature>
<feature type="transmembrane region" description="Helical" evidence="5">
    <location>
        <begin position="73"/>
        <end position="91"/>
    </location>
</feature>
<dbReference type="PANTHER" id="PTHR24421">
    <property type="entry name" value="NITRATE/NITRITE SENSOR PROTEIN NARX-RELATED"/>
    <property type="match status" value="1"/>
</dbReference>
<dbReference type="Proteomes" id="UP001500618">
    <property type="component" value="Unassembled WGS sequence"/>
</dbReference>
<keyword evidence="5" id="KW-0472">Membrane</keyword>
<feature type="transmembrane region" description="Helical" evidence="5">
    <location>
        <begin position="51"/>
        <end position="67"/>
    </location>
</feature>
<evidence type="ECO:0000313" key="8">
    <source>
        <dbReference type="Proteomes" id="UP001500618"/>
    </source>
</evidence>
<evidence type="ECO:0000313" key="7">
    <source>
        <dbReference type="EMBL" id="GAA1723655.1"/>
    </source>
</evidence>
<gene>
    <name evidence="7" type="ORF">GCM10009765_84530</name>
</gene>
<keyword evidence="8" id="KW-1185">Reference proteome</keyword>
<evidence type="ECO:0000256" key="5">
    <source>
        <dbReference type="SAM" id="Phobius"/>
    </source>
</evidence>
<dbReference type="SUPFAM" id="SSF55874">
    <property type="entry name" value="ATPase domain of HSP90 chaperone/DNA topoisomerase II/histidine kinase"/>
    <property type="match status" value="1"/>
</dbReference>
<accession>A0ABN2JDZ5</accession>
<comment type="caution">
    <text evidence="7">The sequence shown here is derived from an EMBL/GenBank/DDBJ whole genome shotgun (WGS) entry which is preliminary data.</text>
</comment>
<dbReference type="EMBL" id="BAAANY010000058">
    <property type="protein sequence ID" value="GAA1723655.1"/>
    <property type="molecule type" value="Genomic_DNA"/>
</dbReference>
<reference evidence="7 8" key="1">
    <citation type="journal article" date="2019" name="Int. J. Syst. Evol. Microbiol.">
        <title>The Global Catalogue of Microorganisms (GCM) 10K type strain sequencing project: providing services to taxonomists for standard genome sequencing and annotation.</title>
        <authorList>
            <consortium name="The Broad Institute Genomics Platform"/>
            <consortium name="The Broad Institute Genome Sequencing Center for Infectious Disease"/>
            <person name="Wu L."/>
            <person name="Ma J."/>
        </authorList>
    </citation>
    <scope>NUCLEOTIDE SEQUENCE [LARGE SCALE GENOMIC DNA]</scope>
    <source>
        <strain evidence="7 8">JCM 14718</strain>
    </source>
</reference>
<evidence type="ECO:0000256" key="2">
    <source>
        <dbReference type="ARBA" id="ARBA00022777"/>
    </source>
</evidence>
<protein>
    <recommendedName>
        <fullName evidence="6">Histidine kinase domain-containing protein</fullName>
    </recommendedName>
</protein>
<dbReference type="InterPro" id="IPR050482">
    <property type="entry name" value="Sensor_HK_TwoCompSys"/>
</dbReference>
<organism evidence="7 8">
    <name type="scientific">Fodinicola feengrottensis</name>
    <dbReference type="NCBI Taxonomy" id="435914"/>
    <lineage>
        <taxon>Bacteria</taxon>
        <taxon>Bacillati</taxon>
        <taxon>Actinomycetota</taxon>
        <taxon>Actinomycetes</taxon>
        <taxon>Mycobacteriales</taxon>
        <taxon>Fodinicola</taxon>
    </lineage>
</organism>
<keyword evidence="3" id="KW-0902">Two-component regulatory system</keyword>
<keyword evidence="1" id="KW-0808">Transferase</keyword>
<keyword evidence="2" id="KW-0418">Kinase</keyword>
<dbReference type="InterPro" id="IPR003594">
    <property type="entry name" value="HATPase_dom"/>
</dbReference>
<dbReference type="PANTHER" id="PTHR24421:SF61">
    <property type="entry name" value="OXYGEN SENSOR HISTIDINE KINASE NREB"/>
    <property type="match status" value="1"/>
</dbReference>
<dbReference type="InterPro" id="IPR005467">
    <property type="entry name" value="His_kinase_dom"/>
</dbReference>
<dbReference type="PROSITE" id="PS50109">
    <property type="entry name" value="HIS_KIN"/>
    <property type="match status" value="1"/>
</dbReference>
<dbReference type="SMART" id="SM00387">
    <property type="entry name" value="HATPase_c"/>
    <property type="match status" value="1"/>
</dbReference>
<name>A0ABN2JDZ5_9ACTN</name>
<evidence type="ECO:0000256" key="4">
    <source>
        <dbReference type="SAM" id="MobiDB-lite"/>
    </source>
</evidence>
<evidence type="ECO:0000256" key="1">
    <source>
        <dbReference type="ARBA" id="ARBA00022679"/>
    </source>
</evidence>
<dbReference type="InterPro" id="IPR036890">
    <property type="entry name" value="HATPase_C_sf"/>
</dbReference>
<evidence type="ECO:0000256" key="3">
    <source>
        <dbReference type="ARBA" id="ARBA00023012"/>
    </source>
</evidence>
<dbReference type="CDD" id="cd16917">
    <property type="entry name" value="HATPase_UhpB-NarQ-NarX-like"/>
    <property type="match status" value="1"/>
</dbReference>
<feature type="compositionally biased region" description="Polar residues" evidence="4">
    <location>
        <begin position="346"/>
        <end position="355"/>
    </location>
</feature>
<proteinExistence type="predicted"/>
<evidence type="ECO:0000259" key="6">
    <source>
        <dbReference type="PROSITE" id="PS50109"/>
    </source>
</evidence>
<sequence length="355" mass="38463">MTRLSVVCFLASLLLTSTTVAPMWRIGLAILTCALTFGLAVMYAGPPRVPLLAISAFSFLLALLPVLERIDVWLARVGTVLLFLVFAAVIWRGRAAAMQLLVRDRYRASIDAVDAMKSHLAHQLHDEFLQRLLSARQLLQQAKLSHSPTETMSLVTRADDLFFAQATDLRGLITDLHPAVLDRIGLAGALADLASDTEIEHPGKTVATTVLPGHRPEWTQDRTLRLALFRVAQEAVRNAAEHSGGDRIDATVTATETYVELAVTDNGTGFDPTMLNGHHHGLAAIRTRCEALNGSVSVTSTGGSGAIVRARIPLRTTRNRHRVAVPSAHPSPVPAIPRHRKPDPYGNSTSTKSLV</sequence>
<dbReference type="Pfam" id="PF02518">
    <property type="entry name" value="HATPase_c"/>
    <property type="match status" value="1"/>
</dbReference>
<feature type="transmembrane region" description="Helical" evidence="5">
    <location>
        <begin position="26"/>
        <end position="44"/>
    </location>
</feature>
<dbReference type="Gene3D" id="3.30.565.10">
    <property type="entry name" value="Histidine kinase-like ATPase, C-terminal domain"/>
    <property type="match status" value="1"/>
</dbReference>